<dbReference type="EMBL" id="UYRR01026478">
    <property type="protein sequence ID" value="VDK36501.1"/>
    <property type="molecule type" value="Genomic_DNA"/>
</dbReference>
<accession>A0A3P6QXT6</accession>
<organism evidence="2 3">
    <name type="scientific">Anisakis simplex</name>
    <name type="common">Herring worm</name>
    <dbReference type="NCBI Taxonomy" id="6269"/>
    <lineage>
        <taxon>Eukaryota</taxon>
        <taxon>Metazoa</taxon>
        <taxon>Ecdysozoa</taxon>
        <taxon>Nematoda</taxon>
        <taxon>Chromadorea</taxon>
        <taxon>Rhabditida</taxon>
        <taxon>Spirurina</taxon>
        <taxon>Ascaridomorpha</taxon>
        <taxon>Ascaridoidea</taxon>
        <taxon>Anisakidae</taxon>
        <taxon>Anisakis</taxon>
        <taxon>Anisakis simplex complex</taxon>
    </lineage>
</organism>
<dbReference type="AlphaFoldDB" id="A0A3P6QXT6"/>
<evidence type="ECO:0000313" key="3">
    <source>
        <dbReference type="Proteomes" id="UP000267096"/>
    </source>
</evidence>
<gene>
    <name evidence="2" type="ORF">ASIM_LOCUS9065</name>
</gene>
<dbReference type="Proteomes" id="UP000267096">
    <property type="component" value="Unassembled WGS sequence"/>
</dbReference>
<keyword evidence="3" id="KW-1185">Reference proteome</keyword>
<protein>
    <submittedName>
        <fullName evidence="2">Uncharacterized protein</fullName>
    </submittedName>
</protein>
<name>A0A3P6QXT6_ANISI</name>
<sequence>MGAEVYAVTVSDQYKADELLAYTADPERLLIRLKDHEPEFTKLVALNECRKEKSDQLNGTTESVAQPIQASKSPVPSSSTNKLLEPE</sequence>
<feature type="compositionally biased region" description="Polar residues" evidence="1">
    <location>
        <begin position="56"/>
        <end position="87"/>
    </location>
</feature>
<proteinExistence type="predicted"/>
<evidence type="ECO:0000256" key="1">
    <source>
        <dbReference type="SAM" id="MobiDB-lite"/>
    </source>
</evidence>
<feature type="non-terminal residue" evidence="2">
    <location>
        <position position="87"/>
    </location>
</feature>
<feature type="region of interest" description="Disordered" evidence="1">
    <location>
        <begin position="51"/>
        <end position="87"/>
    </location>
</feature>
<reference evidence="2 3" key="1">
    <citation type="submission" date="2018-11" db="EMBL/GenBank/DDBJ databases">
        <authorList>
            <consortium name="Pathogen Informatics"/>
        </authorList>
    </citation>
    <scope>NUCLEOTIDE SEQUENCE [LARGE SCALE GENOMIC DNA]</scope>
</reference>
<evidence type="ECO:0000313" key="2">
    <source>
        <dbReference type="EMBL" id="VDK36501.1"/>
    </source>
</evidence>